<proteinExistence type="predicted"/>
<protein>
    <submittedName>
        <fullName evidence="1">Uncharacterized protein</fullName>
    </submittedName>
</protein>
<evidence type="ECO:0000313" key="1">
    <source>
        <dbReference type="EMBL" id="GFS92247.1"/>
    </source>
</evidence>
<organism evidence="1 2">
    <name type="scientific">Nephila pilipes</name>
    <name type="common">Giant wood spider</name>
    <name type="synonym">Nephila maculata</name>
    <dbReference type="NCBI Taxonomy" id="299642"/>
    <lineage>
        <taxon>Eukaryota</taxon>
        <taxon>Metazoa</taxon>
        <taxon>Ecdysozoa</taxon>
        <taxon>Arthropoda</taxon>
        <taxon>Chelicerata</taxon>
        <taxon>Arachnida</taxon>
        <taxon>Araneae</taxon>
        <taxon>Araneomorphae</taxon>
        <taxon>Entelegynae</taxon>
        <taxon>Araneoidea</taxon>
        <taxon>Nephilidae</taxon>
        <taxon>Nephila</taxon>
    </lineage>
</organism>
<reference evidence="1" key="1">
    <citation type="submission" date="2020-08" db="EMBL/GenBank/DDBJ databases">
        <title>Multicomponent nature underlies the extraordinary mechanical properties of spider dragline silk.</title>
        <authorList>
            <person name="Kono N."/>
            <person name="Nakamura H."/>
            <person name="Mori M."/>
            <person name="Yoshida Y."/>
            <person name="Ohtoshi R."/>
            <person name="Malay A.D."/>
            <person name="Moran D.A.P."/>
            <person name="Tomita M."/>
            <person name="Numata K."/>
            <person name="Arakawa K."/>
        </authorList>
    </citation>
    <scope>NUCLEOTIDE SEQUENCE</scope>
</reference>
<dbReference type="Proteomes" id="UP000887013">
    <property type="component" value="Unassembled WGS sequence"/>
</dbReference>
<gene>
    <name evidence="1" type="ORF">NPIL_374471</name>
</gene>
<accession>A0A8X6N3R0</accession>
<sequence>MLSRHTSLPESRAPGLNGKRSIRTTCISPPKALPYRWCLLFSTIVWFAGGIEYDGVERHPAEPSLSSDVNSCNVLLSAIYLFPSQVGGGSFRVPLGDGWSLWRA</sequence>
<dbReference type="EMBL" id="BMAW01099898">
    <property type="protein sequence ID" value="GFS92247.1"/>
    <property type="molecule type" value="Genomic_DNA"/>
</dbReference>
<keyword evidence="2" id="KW-1185">Reference proteome</keyword>
<dbReference type="OrthoDB" id="6406987at2759"/>
<comment type="caution">
    <text evidence="1">The sequence shown here is derived from an EMBL/GenBank/DDBJ whole genome shotgun (WGS) entry which is preliminary data.</text>
</comment>
<name>A0A8X6N3R0_NEPPI</name>
<evidence type="ECO:0000313" key="2">
    <source>
        <dbReference type="Proteomes" id="UP000887013"/>
    </source>
</evidence>
<dbReference type="AlphaFoldDB" id="A0A8X6N3R0"/>